<sequence length="411" mass="47634">MNYIADFHLHSKYSRATSQLMDLEHFNQWAKIKGIDILSVTDFTHPIWFNELKKKLEPSENEGLFTIKKSFLNNQPSVKFIFTTEISCIYTKNNRGRRIHILIFAPNLQIAEKINKKLSLKGNLKSDGRPILGLDAKELAKIILDISEDCLIVPAHVWTPWFSIFGSKFGFDSIEECFEELTPYIYSIETGLCSDPAMNHRLSALDKITLLSNSDAHSLQNLGREANIFELKTLNYQEIIKAIRQTKNSKSSLLQTIEFFPEQGKYYFDGHRKCQINFSPKQTKKYHASCPKCKKPLNKGVLYRVEELADRSINKVDFKKFNLYKKIIPLQEIIANIFKQGKNSKKVEKEYFNLIKQGGNEFNVLLNLSYKELKKITSNEIVEMIKNMREEKIIFDPGYDGVYGKIISKKF</sequence>
<accession>A0A2N1UNM4</accession>
<comment type="caution">
    <text evidence="1">The sequence shown here is derived from an EMBL/GenBank/DDBJ whole genome shotgun (WGS) entry which is preliminary data.</text>
</comment>
<keyword evidence="1" id="KW-0378">Hydrolase</keyword>
<keyword evidence="1" id="KW-0347">Helicase</keyword>
<dbReference type="GO" id="GO:0004386">
    <property type="term" value="F:helicase activity"/>
    <property type="evidence" value="ECO:0007669"/>
    <property type="project" value="UniProtKB-KW"/>
</dbReference>
<dbReference type="CDD" id="cd19067">
    <property type="entry name" value="PfuEndoQ-like"/>
    <property type="match status" value="1"/>
</dbReference>
<organism evidence="1 2">
    <name type="scientific">Candidatus Kuenenbacteria bacterium HGW-Kuenenbacteria-1</name>
    <dbReference type="NCBI Taxonomy" id="2013812"/>
    <lineage>
        <taxon>Bacteria</taxon>
        <taxon>Candidatus Kueneniibacteriota</taxon>
    </lineage>
</organism>
<dbReference type="Gene3D" id="3.20.20.140">
    <property type="entry name" value="Metal-dependent hydrolases"/>
    <property type="match status" value="1"/>
</dbReference>
<dbReference type="EMBL" id="PGYQ01000005">
    <property type="protein sequence ID" value="PKL72437.1"/>
    <property type="molecule type" value="Genomic_DNA"/>
</dbReference>
<keyword evidence="1" id="KW-0547">Nucleotide-binding</keyword>
<dbReference type="SUPFAM" id="SSF89550">
    <property type="entry name" value="PHP domain-like"/>
    <property type="match status" value="1"/>
</dbReference>
<dbReference type="PANTHER" id="PTHR40084:SF1">
    <property type="entry name" value="PHOSPHOTRANSFERASE"/>
    <property type="match status" value="1"/>
</dbReference>
<proteinExistence type="predicted"/>
<dbReference type="InterPro" id="IPR016195">
    <property type="entry name" value="Pol/histidinol_Pase-like"/>
</dbReference>
<dbReference type="PANTHER" id="PTHR40084">
    <property type="entry name" value="PHOSPHOHYDROLASE, PHP FAMILY"/>
    <property type="match status" value="1"/>
</dbReference>
<reference evidence="1 2" key="1">
    <citation type="journal article" date="2017" name="ISME J.">
        <title>Potential for microbial H2 and metal transformations associated with novel bacteria and archaea in deep terrestrial subsurface sediments.</title>
        <authorList>
            <person name="Hernsdorf A.W."/>
            <person name="Amano Y."/>
            <person name="Miyakawa K."/>
            <person name="Ise K."/>
            <person name="Suzuki Y."/>
            <person name="Anantharaman K."/>
            <person name="Probst A."/>
            <person name="Burstein D."/>
            <person name="Thomas B.C."/>
            <person name="Banfield J.F."/>
        </authorList>
    </citation>
    <scope>NUCLEOTIDE SEQUENCE [LARGE SCALE GENOMIC DNA]</scope>
    <source>
        <strain evidence="1">HGW-Kuenenbacteria-1</strain>
    </source>
</reference>
<evidence type="ECO:0000313" key="1">
    <source>
        <dbReference type="EMBL" id="PKL72437.1"/>
    </source>
</evidence>
<gene>
    <name evidence="1" type="ORF">CVV26_01565</name>
</gene>
<dbReference type="Pfam" id="PF13263">
    <property type="entry name" value="PHP_C"/>
    <property type="match status" value="1"/>
</dbReference>
<evidence type="ECO:0000313" key="2">
    <source>
        <dbReference type="Proteomes" id="UP000233414"/>
    </source>
</evidence>
<keyword evidence="1" id="KW-0067">ATP-binding</keyword>
<dbReference type="Proteomes" id="UP000233414">
    <property type="component" value="Unassembled WGS sequence"/>
</dbReference>
<dbReference type="AlphaFoldDB" id="A0A2N1UNM4"/>
<name>A0A2N1UNM4_9BACT</name>
<protein>
    <submittedName>
        <fullName evidence="1">DNA helicase UvrD</fullName>
    </submittedName>
</protein>